<organism evidence="1">
    <name type="scientific">Rhizophora mucronata</name>
    <name type="common">Asiatic mangrove</name>
    <dbReference type="NCBI Taxonomy" id="61149"/>
    <lineage>
        <taxon>Eukaryota</taxon>
        <taxon>Viridiplantae</taxon>
        <taxon>Streptophyta</taxon>
        <taxon>Embryophyta</taxon>
        <taxon>Tracheophyta</taxon>
        <taxon>Spermatophyta</taxon>
        <taxon>Magnoliopsida</taxon>
        <taxon>eudicotyledons</taxon>
        <taxon>Gunneridae</taxon>
        <taxon>Pentapetalae</taxon>
        <taxon>rosids</taxon>
        <taxon>fabids</taxon>
        <taxon>Malpighiales</taxon>
        <taxon>Rhizophoraceae</taxon>
        <taxon>Rhizophora</taxon>
    </lineage>
</organism>
<dbReference type="AlphaFoldDB" id="A0A2P2QYX1"/>
<protein>
    <submittedName>
        <fullName evidence="1">Uncharacterized protein</fullName>
    </submittedName>
</protein>
<sequence>MPVPIILAIQTHLQPQGNSLPSYQQQQTTSYHYSSDSKFCHTIPPKTTIQPAATTLFNTILTPSHKASLQTKLYCVPASSKDRNNRNPLQVKKTVRMRTCTSLFSKAF</sequence>
<proteinExistence type="predicted"/>
<evidence type="ECO:0000313" key="1">
    <source>
        <dbReference type="EMBL" id="MBX72198.1"/>
    </source>
</evidence>
<reference evidence="1" key="1">
    <citation type="submission" date="2018-02" db="EMBL/GenBank/DDBJ databases">
        <title>Rhizophora mucronata_Transcriptome.</title>
        <authorList>
            <person name="Meera S.P."/>
            <person name="Sreeshan A."/>
            <person name="Augustine A."/>
        </authorList>
    </citation>
    <scope>NUCLEOTIDE SEQUENCE</scope>
    <source>
        <tissue evidence="1">Leaf</tissue>
    </source>
</reference>
<name>A0A2P2QYX1_RHIMU</name>
<dbReference type="EMBL" id="GGEC01091714">
    <property type="protein sequence ID" value="MBX72198.1"/>
    <property type="molecule type" value="Transcribed_RNA"/>
</dbReference>
<accession>A0A2P2QYX1</accession>